<evidence type="ECO:0000313" key="7">
    <source>
        <dbReference type="Proteomes" id="UP001408789"/>
    </source>
</evidence>
<protein>
    <recommendedName>
        <fullName evidence="4">SH2 domain-containing protein</fullName>
    </recommendedName>
</protein>
<evidence type="ECO:0000256" key="1">
    <source>
        <dbReference type="ARBA" id="ARBA00022999"/>
    </source>
</evidence>
<feature type="compositionally biased region" description="Polar residues" evidence="3">
    <location>
        <begin position="389"/>
        <end position="400"/>
    </location>
</feature>
<evidence type="ECO:0000313" key="6">
    <source>
        <dbReference type="EMBL" id="KAK9049909.1"/>
    </source>
</evidence>
<accession>A0AAP0C4K5</accession>
<dbReference type="SUPFAM" id="SSF55550">
    <property type="entry name" value="SH2 domain"/>
    <property type="match status" value="1"/>
</dbReference>
<dbReference type="InterPro" id="IPR013320">
    <property type="entry name" value="ConA-like_dom_sf"/>
</dbReference>
<evidence type="ECO:0000313" key="5">
    <source>
        <dbReference type="EMBL" id="KAK9049355.1"/>
    </source>
</evidence>
<dbReference type="GO" id="GO:0007165">
    <property type="term" value="P:signal transduction"/>
    <property type="evidence" value="ECO:0007669"/>
    <property type="project" value="InterPro"/>
</dbReference>
<evidence type="ECO:0000256" key="3">
    <source>
        <dbReference type="SAM" id="MobiDB-lite"/>
    </source>
</evidence>
<feature type="compositionally biased region" description="Low complexity" evidence="3">
    <location>
        <begin position="424"/>
        <end position="439"/>
    </location>
</feature>
<dbReference type="Proteomes" id="UP001408789">
    <property type="component" value="Unassembled WGS sequence"/>
</dbReference>
<gene>
    <name evidence="6" type="ORF">SSX86_031123</name>
    <name evidence="5" type="ORF">SSX86_031676</name>
</gene>
<dbReference type="AlphaFoldDB" id="A0AAP0C4K5"/>
<dbReference type="EMBL" id="JBCNJP010007025">
    <property type="protein sequence ID" value="KAK9049355.1"/>
    <property type="molecule type" value="Genomic_DNA"/>
</dbReference>
<dbReference type="Gene3D" id="2.60.120.200">
    <property type="match status" value="1"/>
</dbReference>
<organism evidence="6 7">
    <name type="scientific">Deinandra increscens subsp. villosa</name>
    <dbReference type="NCBI Taxonomy" id="3103831"/>
    <lineage>
        <taxon>Eukaryota</taxon>
        <taxon>Viridiplantae</taxon>
        <taxon>Streptophyta</taxon>
        <taxon>Embryophyta</taxon>
        <taxon>Tracheophyta</taxon>
        <taxon>Spermatophyta</taxon>
        <taxon>Magnoliopsida</taxon>
        <taxon>eudicotyledons</taxon>
        <taxon>Gunneridae</taxon>
        <taxon>Pentapetalae</taxon>
        <taxon>asterids</taxon>
        <taxon>campanulids</taxon>
        <taxon>Asterales</taxon>
        <taxon>Asteraceae</taxon>
        <taxon>Asteroideae</taxon>
        <taxon>Heliantheae alliance</taxon>
        <taxon>Madieae</taxon>
        <taxon>Madiinae</taxon>
        <taxon>Deinandra</taxon>
    </lineage>
</organism>
<dbReference type="Gene3D" id="3.30.505.10">
    <property type="entry name" value="SH2 domain"/>
    <property type="match status" value="1"/>
</dbReference>
<dbReference type="PANTHER" id="PTHR11801">
    <property type="entry name" value="SIGNAL TRANSDUCER AND ACTIVATOR OF TRANSCRIPTION"/>
    <property type="match status" value="1"/>
</dbReference>
<evidence type="ECO:0000256" key="2">
    <source>
        <dbReference type="PROSITE-ProRule" id="PRU00191"/>
    </source>
</evidence>
<sequence>MGVNMIEDDGYSSLKDLKLKIMNHEADFNGSFSVCFWLYLPAESSTFPSTILHQHNSDINSSAPFLALTVNKEMMLYPIHSIPQEAPHSNQMEIPHAKSKTEVPLNKWVHIGCEVSTDIIRLYINGEIMGEMHATCSSDSLKNLSLFGANEDNSIEGYVRGVEILPIMSSIKNYFVKDPPWQLHVDGLNATDIEEDSEGVWTVVGGKASCRRKFSLDVVLTDACGHSVTKEMEVVASLIYADNGAHVEKSDDSEAPLLTSYDGIEFASWDRPSKLVNGRASFKLKISQLSSKCDNKLFRIKFSIPKMEKGYPFLEAFSRSIRCISRNNTTRPSTLIWKRSTSAMHAVNGTSWFDGDSVEPMNNIVHEAKPTPSSKRVKLGQANPFVTLKSDNSSKQWNQQSHEDDKPNGRTLNLEARQETHEQSYNSSCDSDSSEATNSCKSNASNGSPVSDLTVFKYCLGNLTEKSHLLKDLATSASEKDVMDFAMQVSQFSGCLHHRDQIRISKRMIDDGTKVWNLLSQNNYHVLWDNMIPVLRDQFMKISCCRNRILAQQDFEVLRRIGGCQELVAQENFEKLWCWLYPVAFSLSQNGLNEMWDSRWIEGIITKEEAESSLHGPGNSLVDPGTFVLRFPTSRSWPHPDAGNLIVTYVGSDFVIHHRLLSLNFFHSSGGKLLKEMLLEEHDLSRLGRITTRSLRFV</sequence>
<dbReference type="SUPFAM" id="SSF49899">
    <property type="entry name" value="Concanavalin A-like lectins/glucanases"/>
    <property type="match status" value="1"/>
</dbReference>
<dbReference type="Pfam" id="PF13385">
    <property type="entry name" value="Laminin_G_3"/>
    <property type="match status" value="1"/>
</dbReference>
<name>A0AAP0C4K5_9ASTR</name>
<comment type="caution">
    <text evidence="6">The sequence shown here is derived from an EMBL/GenBank/DDBJ whole genome shotgun (WGS) entry which is preliminary data.</text>
</comment>
<dbReference type="PROSITE" id="PS50001">
    <property type="entry name" value="SH2"/>
    <property type="match status" value="1"/>
</dbReference>
<evidence type="ECO:0000259" key="4">
    <source>
        <dbReference type="PROSITE" id="PS50001"/>
    </source>
</evidence>
<keyword evidence="1 2" id="KW-0727">SH2 domain</keyword>
<dbReference type="InterPro" id="IPR001217">
    <property type="entry name" value="STAT"/>
</dbReference>
<feature type="region of interest" description="Disordered" evidence="3">
    <location>
        <begin position="388"/>
        <end position="447"/>
    </location>
</feature>
<keyword evidence="7" id="KW-1185">Reference proteome</keyword>
<dbReference type="EMBL" id="JBCNJP010004285">
    <property type="protein sequence ID" value="KAK9049909.1"/>
    <property type="molecule type" value="Genomic_DNA"/>
</dbReference>
<feature type="domain" description="SH2" evidence="4">
    <location>
        <begin position="600"/>
        <end position="698"/>
    </location>
</feature>
<proteinExistence type="predicted"/>
<dbReference type="GO" id="GO:0003700">
    <property type="term" value="F:DNA-binding transcription factor activity"/>
    <property type="evidence" value="ECO:0007669"/>
    <property type="project" value="InterPro"/>
</dbReference>
<dbReference type="InterPro" id="IPR000980">
    <property type="entry name" value="SH2"/>
</dbReference>
<reference evidence="6 7" key="1">
    <citation type="submission" date="2024-04" db="EMBL/GenBank/DDBJ databases">
        <title>The reference genome of an endangered Asteraceae, Deinandra increscens subsp. villosa, native to the Central Coast of California.</title>
        <authorList>
            <person name="Guilliams M."/>
            <person name="Hasenstab-Lehman K."/>
            <person name="Meyer R."/>
            <person name="Mcevoy S."/>
        </authorList>
    </citation>
    <scope>NUCLEOTIDE SEQUENCE [LARGE SCALE GENOMIC DNA]</scope>
    <source>
        <tissue evidence="6">Leaf</tissue>
    </source>
</reference>
<dbReference type="InterPro" id="IPR036860">
    <property type="entry name" value="SH2_dom_sf"/>
</dbReference>